<feature type="domain" description="Band 7" evidence="2">
    <location>
        <begin position="96"/>
        <end position="261"/>
    </location>
</feature>
<dbReference type="PATRIC" id="fig|1422.17.peg.851"/>
<sequence>MPLDEKLGETCASRRAINHSTFSSSAFHFFDYMISYKYQIDIIRGIGMREQEAWRIDGFIGIGCVALFVLAGFVSLIQAQLLLAVFCFALAAFLATGITIVQPNQAKVIIFFGRYFGTIRDSGLFFTVPLTVRKKVSLRVRNFTSKKLKVNDVQGNPIEIAAVVVFRVIDSAKAVFDVDDYEQFVEIQSEAAIRHVATKYPYDTFEDDNEITLRGNADVISDVLAQELQDRLRIAGVDVMEARLTHLAYSPEIAGAMLQRQQAAAILAARKKIVEGAVSMARMAIEQLDKENVLELDDERKAAMVNNLMVAIVSERAAQPVINTGSLY</sequence>
<organism evidence="3 4">
    <name type="scientific">Geobacillus stearothermophilus</name>
    <name type="common">Bacillus stearothermophilus</name>
    <dbReference type="NCBI Taxonomy" id="1422"/>
    <lineage>
        <taxon>Bacteria</taxon>
        <taxon>Bacillati</taxon>
        <taxon>Bacillota</taxon>
        <taxon>Bacilli</taxon>
        <taxon>Bacillales</taxon>
        <taxon>Anoxybacillaceae</taxon>
        <taxon>Geobacillus</taxon>
    </lineage>
</organism>
<dbReference type="Pfam" id="PF01145">
    <property type="entry name" value="Band_7"/>
    <property type="match status" value="1"/>
</dbReference>
<evidence type="ECO:0000313" key="4">
    <source>
        <dbReference type="Proteomes" id="UP000075517"/>
    </source>
</evidence>
<dbReference type="PANTHER" id="PTHR43446">
    <property type="entry name" value="MEMBRANE PROTEIN-RELATED"/>
    <property type="match status" value="1"/>
</dbReference>
<dbReference type="Gene3D" id="3.30.479.30">
    <property type="entry name" value="Band 7 domain"/>
    <property type="match status" value="1"/>
</dbReference>
<name>A0A150N8Z1_GEOSE</name>
<gene>
    <name evidence="3" type="ORF">B4114_0343</name>
</gene>
<feature type="transmembrane region" description="Helical" evidence="1">
    <location>
        <begin position="58"/>
        <end position="77"/>
    </location>
</feature>
<evidence type="ECO:0000313" key="3">
    <source>
        <dbReference type="EMBL" id="KYD33165.1"/>
    </source>
</evidence>
<dbReference type="CDD" id="cd03402">
    <property type="entry name" value="SPFH_like_u2"/>
    <property type="match status" value="1"/>
</dbReference>
<accession>A0A150N8Z1</accession>
<evidence type="ECO:0000256" key="1">
    <source>
        <dbReference type="SAM" id="Phobius"/>
    </source>
</evidence>
<feature type="transmembrane region" description="Helical" evidence="1">
    <location>
        <begin position="83"/>
        <end position="101"/>
    </location>
</feature>
<dbReference type="AlphaFoldDB" id="A0A150N8Z1"/>
<evidence type="ECO:0000259" key="2">
    <source>
        <dbReference type="SMART" id="SM00244"/>
    </source>
</evidence>
<dbReference type="InterPro" id="IPR001107">
    <property type="entry name" value="Band_7"/>
</dbReference>
<dbReference type="SUPFAM" id="SSF117892">
    <property type="entry name" value="Band 7/SPFH domain"/>
    <property type="match status" value="1"/>
</dbReference>
<dbReference type="PANTHER" id="PTHR43446:SF1">
    <property type="entry name" value="BAND 7 DOMAIN-CONTAINING PROTEIN"/>
    <property type="match status" value="1"/>
</dbReference>
<dbReference type="SMART" id="SM00244">
    <property type="entry name" value="PHB"/>
    <property type="match status" value="1"/>
</dbReference>
<dbReference type="InterPro" id="IPR036013">
    <property type="entry name" value="Band_7/SPFH_dom_sf"/>
</dbReference>
<keyword evidence="1" id="KW-0472">Membrane</keyword>
<reference evidence="3 4" key="1">
    <citation type="submission" date="2016-01" db="EMBL/GenBank/DDBJ databases">
        <title>Draft Genome Sequences of Seven Thermophilic Sporeformers Isolated from Foods.</title>
        <authorList>
            <person name="Berendsen E.M."/>
            <person name="Wells-Bennik M.H."/>
            <person name="Krawcyk A.O."/>
            <person name="De Jong A."/>
            <person name="Holsappel S."/>
            <person name="Eijlander R.T."/>
            <person name="Kuipers O.P."/>
        </authorList>
    </citation>
    <scope>NUCLEOTIDE SEQUENCE [LARGE SCALE GENOMIC DNA]</scope>
    <source>
        <strain evidence="3 4">B4114</strain>
    </source>
</reference>
<keyword evidence="1" id="KW-1133">Transmembrane helix</keyword>
<proteinExistence type="predicted"/>
<protein>
    <recommendedName>
        <fullName evidence="2">Band 7 domain-containing protein</fullName>
    </recommendedName>
</protein>
<dbReference type="Proteomes" id="UP000075517">
    <property type="component" value="Unassembled WGS sequence"/>
</dbReference>
<comment type="caution">
    <text evidence="3">The sequence shown here is derived from an EMBL/GenBank/DDBJ whole genome shotgun (WGS) entry which is preliminary data.</text>
</comment>
<keyword evidence="1" id="KW-0812">Transmembrane</keyword>
<dbReference type="EMBL" id="LQYY01000092">
    <property type="protein sequence ID" value="KYD33165.1"/>
    <property type="molecule type" value="Genomic_DNA"/>
</dbReference>